<evidence type="ECO:0000256" key="1">
    <source>
        <dbReference type="ARBA" id="ARBA00005947"/>
    </source>
</evidence>
<dbReference type="InterPro" id="IPR037138">
    <property type="entry name" value="His_deacetylse_dom_sf"/>
</dbReference>
<comment type="similarity">
    <text evidence="1">Belongs to the histone deacetylase family.</text>
</comment>
<dbReference type="InterPro" id="IPR023801">
    <property type="entry name" value="His_deacetylse_dom"/>
</dbReference>
<dbReference type="PANTHER" id="PTHR10625">
    <property type="entry name" value="HISTONE DEACETYLASE HDAC1-RELATED"/>
    <property type="match status" value="1"/>
</dbReference>
<dbReference type="RefSeq" id="WP_125405790.1">
    <property type="nucleotide sequence ID" value="NZ_JBEHHI010000001.1"/>
</dbReference>
<name>A0ABV3XRR2_9RHOB</name>
<dbReference type="PRINTS" id="PR01270">
    <property type="entry name" value="HDASUPER"/>
</dbReference>
<dbReference type="EMBL" id="JBEHHI010000001">
    <property type="protein sequence ID" value="MEX5727759.1"/>
    <property type="molecule type" value="Genomic_DNA"/>
</dbReference>
<dbReference type="Proteomes" id="UP001560019">
    <property type="component" value="Unassembled WGS sequence"/>
</dbReference>
<reference evidence="3 4" key="1">
    <citation type="submission" date="2024-06" db="EMBL/GenBank/DDBJ databases">
        <title>Genome of Rhodovulum iodosum, a marine photoferrotroph.</title>
        <authorList>
            <person name="Bianchini G."/>
            <person name="Nikeleit V."/>
            <person name="Kappler A."/>
            <person name="Bryce C."/>
            <person name="Sanchez-Baracaldo P."/>
        </authorList>
    </citation>
    <scope>NUCLEOTIDE SEQUENCE [LARGE SCALE GENOMIC DNA]</scope>
    <source>
        <strain evidence="3 4">UT/N1</strain>
    </source>
</reference>
<proteinExistence type="inferred from homology"/>
<dbReference type="InterPro" id="IPR000286">
    <property type="entry name" value="HDACs"/>
</dbReference>
<dbReference type="Pfam" id="PF00850">
    <property type="entry name" value="Hist_deacetyl"/>
    <property type="match status" value="1"/>
</dbReference>
<sequence length="311" mass="32690">MSTILLSHPDCLGHITPPGHPERAARLQAISARLAAPDFAPLVHVEPPLAGRADVLRAHPQIYFDILKAEIPDNGTLPLDPDTYVSAGSIKAALRGLGANLAAVDRVMAGEAANAFCAVRPPGHHAEPNRAMGFCLLGNIGIAARHALDIHGLSRVAVVDFDVHHGNGTQAILWDEPRTLFASTHQMPLFPFAGAPGERGAHDNVLNLPLAPGDGSAKFRAAYEGHILPRLDAFAPELVLISAGFDAHSADPLAQINLSEDDFAWITGRLCDIADAHAGGRVVSTLEGGYDLDALAASVAAHVQVLMERGA</sequence>
<dbReference type="SUPFAM" id="SSF52768">
    <property type="entry name" value="Arginase/deacetylase"/>
    <property type="match status" value="1"/>
</dbReference>
<dbReference type="Gene3D" id="3.40.800.20">
    <property type="entry name" value="Histone deacetylase domain"/>
    <property type="match status" value="1"/>
</dbReference>
<comment type="caution">
    <text evidence="3">The sequence shown here is derived from an EMBL/GenBank/DDBJ whole genome shotgun (WGS) entry which is preliminary data.</text>
</comment>
<feature type="domain" description="Histone deacetylase" evidence="2">
    <location>
        <begin position="20"/>
        <end position="306"/>
    </location>
</feature>
<accession>A0ABV3XRR2</accession>
<evidence type="ECO:0000313" key="3">
    <source>
        <dbReference type="EMBL" id="MEX5727759.1"/>
    </source>
</evidence>
<dbReference type="PANTHER" id="PTHR10625:SF10">
    <property type="entry name" value="HISTONE DEACETYLASE HDAC1"/>
    <property type="match status" value="1"/>
</dbReference>
<organism evidence="3 4">
    <name type="scientific">Rhodovulum iodosum</name>
    <dbReference type="NCBI Taxonomy" id="68291"/>
    <lineage>
        <taxon>Bacteria</taxon>
        <taxon>Pseudomonadati</taxon>
        <taxon>Pseudomonadota</taxon>
        <taxon>Alphaproteobacteria</taxon>
        <taxon>Rhodobacterales</taxon>
        <taxon>Paracoccaceae</taxon>
        <taxon>Rhodovulum</taxon>
    </lineage>
</organism>
<evidence type="ECO:0000259" key="2">
    <source>
        <dbReference type="Pfam" id="PF00850"/>
    </source>
</evidence>
<protein>
    <submittedName>
        <fullName evidence="3">Acetoin utilization deacetylase AcuC-like enzyme</fullName>
    </submittedName>
</protein>
<dbReference type="CDD" id="cd11599">
    <property type="entry name" value="HDAC_classII_2"/>
    <property type="match status" value="1"/>
</dbReference>
<dbReference type="InterPro" id="IPR023696">
    <property type="entry name" value="Ureohydrolase_dom_sf"/>
</dbReference>
<evidence type="ECO:0000313" key="4">
    <source>
        <dbReference type="Proteomes" id="UP001560019"/>
    </source>
</evidence>
<keyword evidence="4" id="KW-1185">Reference proteome</keyword>
<gene>
    <name evidence="3" type="ORF">Ga0609869_001112</name>
</gene>